<accession>A0A345DQM9</accession>
<dbReference type="KEGG" id="sphh:SDAV_001555"/>
<sequence>MMLNTIIGMIGTIAIIALFGCLWKFLGIKLQKMKKQIELTKYKKTCRIILYVSISCFVLFLLVFGLWFGLIYPTLK</sequence>
<feature type="transmembrane region" description="Helical" evidence="1">
    <location>
        <begin position="6"/>
        <end position="27"/>
    </location>
</feature>
<keyword evidence="1" id="KW-1133">Transmembrane helix</keyword>
<keyword evidence="1" id="KW-0812">Transmembrane</keyword>
<protein>
    <submittedName>
        <fullName evidence="2">Uncharacterized protein</fullName>
    </submittedName>
</protein>
<dbReference type="AlphaFoldDB" id="A0A345DQM9"/>
<organism evidence="2 3">
    <name type="scientific">Spiroplasma phoeniceum P40</name>
    <dbReference type="NCBI Taxonomy" id="1276259"/>
    <lineage>
        <taxon>Bacteria</taxon>
        <taxon>Bacillati</taxon>
        <taxon>Mycoplasmatota</taxon>
        <taxon>Mollicutes</taxon>
        <taxon>Entomoplasmatales</taxon>
        <taxon>Spiroplasmataceae</taxon>
        <taxon>Spiroplasma</taxon>
    </lineage>
</organism>
<reference evidence="3" key="1">
    <citation type="submission" date="2018-07" db="EMBL/GenBank/DDBJ databases">
        <title>Complete Genome Sequence of Spiroplasma phoeniceum.</title>
        <authorList>
            <person name="Davis R.E."/>
            <person name="Shao J.Y."/>
            <person name="Zhao Y."/>
            <person name="Silver A."/>
            <person name="Stump z."/>
            <person name="Gasparich G."/>
        </authorList>
    </citation>
    <scope>NUCLEOTIDE SEQUENCE [LARGE SCALE GENOMIC DNA]</scope>
    <source>
        <strain evidence="3">P40</strain>
    </source>
</reference>
<dbReference type="Proteomes" id="UP000253689">
    <property type="component" value="Chromosome"/>
</dbReference>
<gene>
    <name evidence="2" type="ORF">SDAV_001555</name>
</gene>
<evidence type="ECO:0000313" key="2">
    <source>
        <dbReference type="EMBL" id="AXF96520.1"/>
    </source>
</evidence>
<proteinExistence type="predicted"/>
<evidence type="ECO:0000256" key="1">
    <source>
        <dbReference type="SAM" id="Phobius"/>
    </source>
</evidence>
<dbReference type="EMBL" id="CP031088">
    <property type="protein sequence ID" value="AXF96520.1"/>
    <property type="molecule type" value="Genomic_DNA"/>
</dbReference>
<name>A0A345DQM9_9MOLU</name>
<feature type="transmembrane region" description="Helical" evidence="1">
    <location>
        <begin position="48"/>
        <end position="72"/>
    </location>
</feature>
<keyword evidence="3" id="KW-1185">Reference proteome</keyword>
<evidence type="ECO:0000313" key="3">
    <source>
        <dbReference type="Proteomes" id="UP000253689"/>
    </source>
</evidence>
<keyword evidence="1" id="KW-0472">Membrane</keyword>